<evidence type="ECO:0000256" key="2">
    <source>
        <dbReference type="ARBA" id="ARBA00006921"/>
    </source>
</evidence>
<dbReference type="PANTHER" id="PTHR12483:SF73">
    <property type="entry name" value="COPPER TRANSPORT PROTEIN CTR3"/>
    <property type="match status" value="1"/>
</dbReference>
<accession>A0A5M3ZD12</accession>
<sequence>MDHSMHTMTMNMATATESSMSTSTSHTGMDMDMGGMHMSSCKISMLWNWNTIDACFLSESWHITSRGMFAGSCIGVICLVLCLEFLRRVGREYDAFIVRRARLRAQYFVLPPESTKPAAASSSSTDANHDAGGGGGGGGLQATLAGPAGQTGKMQYTPVRPTLVEQTVRASLHMLQFAVAYFVMLLAMYFNGYIIICIFIGAFLGSFIFSWEPLQLGKENDATAVTKCCG</sequence>
<dbReference type="OrthoDB" id="161814at2759"/>
<comment type="caution">
    <text evidence="7">The sequence shown here is derived from an EMBL/GenBank/DDBJ whole genome shotgun (WGS) entry which is preliminary data.</text>
</comment>
<protein>
    <recommendedName>
        <fullName evidence="6">Copper transport protein</fullName>
    </recommendedName>
</protein>
<evidence type="ECO:0000256" key="4">
    <source>
        <dbReference type="ARBA" id="ARBA00022989"/>
    </source>
</evidence>
<evidence type="ECO:0000256" key="3">
    <source>
        <dbReference type="ARBA" id="ARBA00022692"/>
    </source>
</evidence>
<comment type="similarity">
    <text evidence="2 6">Belongs to the copper transporter (Ctr) (TC 1.A.56) family. SLC31A subfamily.</text>
</comment>
<reference evidence="7 8" key="1">
    <citation type="submission" date="2020-01" db="EMBL/GenBank/DDBJ databases">
        <title>Aspergillus terreus IFO 6365 whole genome shotgun sequence.</title>
        <authorList>
            <person name="Kanamasa S."/>
            <person name="Takahashi H."/>
        </authorList>
    </citation>
    <scope>NUCLEOTIDE SEQUENCE [LARGE SCALE GENOMIC DNA]</scope>
    <source>
        <strain evidence="7 8">IFO 6365</strain>
    </source>
</reference>
<keyword evidence="6" id="KW-0406">Ion transport</keyword>
<dbReference type="PANTHER" id="PTHR12483">
    <property type="entry name" value="SOLUTE CARRIER FAMILY 31 COPPER TRANSPORTERS"/>
    <property type="match status" value="1"/>
</dbReference>
<keyword evidence="6" id="KW-0186">Copper</keyword>
<organism evidence="7 8">
    <name type="scientific">Aspergillus terreus</name>
    <dbReference type="NCBI Taxonomy" id="33178"/>
    <lineage>
        <taxon>Eukaryota</taxon>
        <taxon>Fungi</taxon>
        <taxon>Dikarya</taxon>
        <taxon>Ascomycota</taxon>
        <taxon>Pezizomycotina</taxon>
        <taxon>Eurotiomycetes</taxon>
        <taxon>Eurotiomycetidae</taxon>
        <taxon>Eurotiales</taxon>
        <taxon>Aspergillaceae</taxon>
        <taxon>Aspergillus</taxon>
        <taxon>Aspergillus subgen. Circumdati</taxon>
    </lineage>
</organism>
<dbReference type="VEuPathDB" id="FungiDB:ATEG_09517"/>
<keyword evidence="8" id="KW-1185">Reference proteome</keyword>
<gene>
    <name evidence="7" type="ORF">ATEIFO6365_0013002600</name>
</gene>
<dbReference type="Pfam" id="PF04145">
    <property type="entry name" value="Ctr"/>
    <property type="match status" value="1"/>
</dbReference>
<keyword evidence="6" id="KW-0813">Transport</keyword>
<name>A0A5M3ZD12_ASPTE</name>
<keyword evidence="4 6" id="KW-1133">Transmembrane helix</keyword>
<feature type="transmembrane region" description="Helical" evidence="6">
    <location>
        <begin position="179"/>
        <end position="209"/>
    </location>
</feature>
<proteinExistence type="inferred from homology"/>
<keyword evidence="3 6" id="KW-0812">Transmembrane</keyword>
<keyword evidence="5 6" id="KW-0472">Membrane</keyword>
<dbReference type="GO" id="GO:0005375">
    <property type="term" value="F:copper ion transmembrane transporter activity"/>
    <property type="evidence" value="ECO:0007669"/>
    <property type="project" value="UniProtKB-UniRule"/>
</dbReference>
<dbReference type="Proteomes" id="UP000452235">
    <property type="component" value="Unassembled WGS sequence"/>
</dbReference>
<dbReference type="GO" id="GO:0016020">
    <property type="term" value="C:membrane"/>
    <property type="evidence" value="ECO:0007669"/>
    <property type="project" value="UniProtKB-SubCell"/>
</dbReference>
<dbReference type="EMBL" id="BLJY01000013">
    <property type="protein sequence ID" value="GFF20692.1"/>
    <property type="molecule type" value="Genomic_DNA"/>
</dbReference>
<comment type="subcellular location">
    <subcellularLocation>
        <location evidence="1 6">Membrane</location>
        <topology evidence="1 6">Multi-pass membrane protein</topology>
    </subcellularLocation>
</comment>
<dbReference type="InterPro" id="IPR007274">
    <property type="entry name" value="Cop_transporter"/>
</dbReference>
<evidence type="ECO:0000256" key="5">
    <source>
        <dbReference type="ARBA" id="ARBA00023136"/>
    </source>
</evidence>
<feature type="transmembrane region" description="Helical" evidence="6">
    <location>
        <begin position="67"/>
        <end position="86"/>
    </location>
</feature>
<keyword evidence="6" id="KW-0187">Copper transport</keyword>
<evidence type="ECO:0000256" key="6">
    <source>
        <dbReference type="RuleBase" id="RU367022"/>
    </source>
</evidence>
<evidence type="ECO:0000256" key="1">
    <source>
        <dbReference type="ARBA" id="ARBA00004141"/>
    </source>
</evidence>
<evidence type="ECO:0000313" key="7">
    <source>
        <dbReference type="EMBL" id="GFF20692.1"/>
    </source>
</evidence>
<evidence type="ECO:0000313" key="8">
    <source>
        <dbReference type="Proteomes" id="UP000452235"/>
    </source>
</evidence>
<dbReference type="AlphaFoldDB" id="A0A5M3ZD12"/>